<dbReference type="KEGG" id="fbe:FF125_21035"/>
<dbReference type="OrthoDB" id="1521716at2"/>
<protein>
    <recommendedName>
        <fullName evidence="3">T9SS C-terminal target domain-containing protein</fullName>
    </recommendedName>
</protein>
<dbReference type="AlphaFoldDB" id="A0A5B7TVF7"/>
<accession>A0A5B7TVF7</accession>
<dbReference type="PANTHER" id="PTHR41339:SF1">
    <property type="entry name" value="SECRETED PROTEIN"/>
    <property type="match status" value="1"/>
</dbReference>
<organism evidence="1 2">
    <name type="scientific">Aureibaculum algae</name>
    <dbReference type="NCBI Taxonomy" id="2584122"/>
    <lineage>
        <taxon>Bacteria</taxon>
        <taxon>Pseudomonadati</taxon>
        <taxon>Bacteroidota</taxon>
        <taxon>Flavobacteriia</taxon>
        <taxon>Flavobacteriales</taxon>
        <taxon>Flavobacteriaceae</taxon>
        <taxon>Aureibaculum</taxon>
    </lineage>
</organism>
<evidence type="ECO:0000313" key="2">
    <source>
        <dbReference type="Proteomes" id="UP000306229"/>
    </source>
</evidence>
<evidence type="ECO:0008006" key="3">
    <source>
        <dbReference type="Google" id="ProtNLM"/>
    </source>
</evidence>
<dbReference type="PROSITE" id="PS51257">
    <property type="entry name" value="PROKAR_LIPOPROTEIN"/>
    <property type="match status" value="1"/>
</dbReference>
<evidence type="ECO:0000313" key="1">
    <source>
        <dbReference type="EMBL" id="QCX40805.1"/>
    </source>
</evidence>
<dbReference type="RefSeq" id="WP_138952076.1">
    <property type="nucleotide sequence ID" value="NZ_CP040749.1"/>
</dbReference>
<keyword evidence="2" id="KW-1185">Reference proteome</keyword>
<reference evidence="1 2" key="1">
    <citation type="submission" date="2019-05" db="EMBL/GenBank/DDBJ databases">
        <title>Algicella ahnfeltiae gen. nov., sp. nov., a novel marine bacterium of the family Flavobacteriaceae isolated from a red alga.</title>
        <authorList>
            <person name="Nedashkovskaya O.I."/>
            <person name="Kukhlevskiy A.D."/>
            <person name="Kim S.-G."/>
            <person name="Zhukova N.V."/>
            <person name="Mikhailov V.V."/>
        </authorList>
    </citation>
    <scope>NUCLEOTIDE SEQUENCE [LARGE SCALE GENOMIC DNA]</scope>
    <source>
        <strain evidence="1 2">10Alg115</strain>
    </source>
</reference>
<gene>
    <name evidence="1" type="ORF">FF125_21035</name>
</gene>
<sequence>MKKLFYSLSIVVLLASCTGNDDPEIIIEVPVDTVLEGTIATDRTLTQDKIWEISGRVIVANGATLTIEPGTIIKAYAGTGTQASALIISRGSKIDAQGTASAPIIFTSSADNIAIGQSAGTNLSENDRGLWGGLILLGYAPGSFKGDVTEVQIEGVPATDTNGLFGGDDATDNSGILKYISIRHGGAELSPDNEINGLTLGAVGSGTVIDNIEVVANVDDGIEFFGGSVNASNLVVWSAGDDGLDIDQAYSGTITNSVVILGTASDHALEIDGPEGSLEGQFTIDGLTLIGNETTERGEYADYRSSAMGTTKNVLAYGFKADSDVELDNDGVAANYTDGKLSFTNWQIVLPEGVSTSASIFADKSDVGSTFGADAANFSSDVTSSSKSTGADMSGFTWTMADIKNALE</sequence>
<dbReference type="InterPro" id="IPR011050">
    <property type="entry name" value="Pectin_lyase_fold/virulence"/>
</dbReference>
<name>A0A5B7TVF7_9FLAO</name>
<dbReference type="EMBL" id="CP040749">
    <property type="protein sequence ID" value="QCX40805.1"/>
    <property type="molecule type" value="Genomic_DNA"/>
</dbReference>
<dbReference type="PANTHER" id="PTHR41339">
    <property type="entry name" value="LIPL48"/>
    <property type="match status" value="1"/>
</dbReference>
<dbReference type="Proteomes" id="UP000306229">
    <property type="component" value="Chromosome"/>
</dbReference>
<dbReference type="SUPFAM" id="SSF51126">
    <property type="entry name" value="Pectin lyase-like"/>
    <property type="match status" value="1"/>
</dbReference>
<proteinExistence type="predicted"/>